<evidence type="ECO:0000313" key="2">
    <source>
        <dbReference type="EMBL" id="BAJ31834.1"/>
    </source>
</evidence>
<dbReference type="STRING" id="452652.KSE_60680"/>
<evidence type="ECO:0000313" key="3">
    <source>
        <dbReference type="Proteomes" id="UP000007076"/>
    </source>
</evidence>
<reference evidence="2 3" key="1">
    <citation type="journal article" date="2010" name="DNA Res.">
        <title>Genome sequence of Kitasatospora setae NBRC 14216T: an evolutionary snapshot of the family Streptomycetaceae.</title>
        <authorList>
            <person name="Ichikawa N."/>
            <person name="Oguchi A."/>
            <person name="Ikeda H."/>
            <person name="Ishikawa J."/>
            <person name="Kitani S."/>
            <person name="Watanabe Y."/>
            <person name="Nakamura S."/>
            <person name="Katano Y."/>
            <person name="Kishi E."/>
            <person name="Sasagawa M."/>
            <person name="Ankai A."/>
            <person name="Fukui S."/>
            <person name="Hashimoto Y."/>
            <person name="Kamata S."/>
            <person name="Otoguro M."/>
            <person name="Tanikawa S."/>
            <person name="Nihira T."/>
            <person name="Horinouchi S."/>
            <person name="Ohnishi Y."/>
            <person name="Hayakawa M."/>
            <person name="Kuzuyama T."/>
            <person name="Arisawa A."/>
            <person name="Nomoto F."/>
            <person name="Miura H."/>
            <person name="Takahashi Y."/>
            <person name="Fujita N."/>
        </authorList>
    </citation>
    <scope>NUCLEOTIDE SEQUENCE [LARGE SCALE GENOMIC DNA]</scope>
    <source>
        <strain evidence="3">ATCC 33774 / DSM 43861 / JCM 3304 / KCC A-0304 / NBRC 14216 / KM-6054</strain>
    </source>
</reference>
<dbReference type="AlphaFoldDB" id="E4N100"/>
<organism evidence="2 3">
    <name type="scientific">Kitasatospora setae (strain ATCC 33774 / DSM 43861 / JCM 3304 / KCC A-0304 / NBRC 14216 / KM-6054)</name>
    <name type="common">Streptomyces setae</name>
    <dbReference type="NCBI Taxonomy" id="452652"/>
    <lineage>
        <taxon>Bacteria</taxon>
        <taxon>Bacillati</taxon>
        <taxon>Actinomycetota</taxon>
        <taxon>Actinomycetes</taxon>
        <taxon>Kitasatosporales</taxon>
        <taxon>Streptomycetaceae</taxon>
        <taxon>Kitasatospora</taxon>
    </lineage>
</organism>
<dbReference type="Gene3D" id="3.40.50.1820">
    <property type="entry name" value="alpha/beta hydrolase"/>
    <property type="match status" value="1"/>
</dbReference>
<name>E4N100_KITSK</name>
<dbReference type="InterPro" id="IPR050266">
    <property type="entry name" value="AB_hydrolase_sf"/>
</dbReference>
<dbReference type="eggNOG" id="COG0596">
    <property type="taxonomic scope" value="Bacteria"/>
</dbReference>
<keyword evidence="3" id="KW-1185">Reference proteome</keyword>
<dbReference type="GO" id="GO:0016020">
    <property type="term" value="C:membrane"/>
    <property type="evidence" value="ECO:0007669"/>
    <property type="project" value="TreeGrafter"/>
</dbReference>
<gene>
    <name evidence="2" type="ordered locus">KSE_60680</name>
</gene>
<feature type="domain" description="AB hydrolase-1" evidence="1">
    <location>
        <begin position="60"/>
        <end position="283"/>
    </location>
</feature>
<dbReference type="RefSeq" id="WP_014139130.1">
    <property type="nucleotide sequence ID" value="NC_016109.1"/>
</dbReference>
<proteinExistence type="predicted"/>
<protein>
    <submittedName>
        <fullName evidence="2">Putative peptidase S33 family protein</fullName>
    </submittedName>
</protein>
<dbReference type="Proteomes" id="UP000007076">
    <property type="component" value="Chromosome"/>
</dbReference>
<dbReference type="HOGENOM" id="CLU_020336_27_3_11"/>
<dbReference type="EMBL" id="AP010968">
    <property type="protein sequence ID" value="BAJ31834.1"/>
    <property type="molecule type" value="Genomic_DNA"/>
</dbReference>
<dbReference type="PATRIC" id="fig|452652.3.peg.6080"/>
<evidence type="ECO:0000259" key="1">
    <source>
        <dbReference type="Pfam" id="PF12697"/>
    </source>
</evidence>
<dbReference type="GO" id="GO:0003824">
    <property type="term" value="F:catalytic activity"/>
    <property type="evidence" value="ECO:0007669"/>
    <property type="project" value="UniProtKB-ARBA"/>
</dbReference>
<dbReference type="InterPro" id="IPR029058">
    <property type="entry name" value="AB_hydrolase_fold"/>
</dbReference>
<dbReference type="Pfam" id="PF12697">
    <property type="entry name" value="Abhydrolase_6"/>
    <property type="match status" value="1"/>
</dbReference>
<dbReference type="SUPFAM" id="SSF53474">
    <property type="entry name" value="alpha/beta-Hydrolases"/>
    <property type="match status" value="1"/>
</dbReference>
<dbReference type="InterPro" id="IPR000073">
    <property type="entry name" value="AB_hydrolase_1"/>
</dbReference>
<dbReference type="PANTHER" id="PTHR43798">
    <property type="entry name" value="MONOACYLGLYCEROL LIPASE"/>
    <property type="match status" value="1"/>
</dbReference>
<dbReference type="KEGG" id="ksk:KSE_60680"/>
<accession>E4N100</accession>
<sequence>MRISEFRNTRAADRFQAAYDRALTTLWPGPRTPRDVPTDYGTTRVLQTGPVAGDAAGPPLVLLPGSGGNALMWHHQLGELARHRRVFAVDPVGEPGASRQSAPIADGRDAAHWLDQVLAGLDLTGAHLVGCSYGGWVALRHRLHHPGRAGALTLLDPAGFNGFGPRFYGWLIAGGMAASAPRALRPRLARALGNGAVLEAELMRLGRAATGFRRALPVPPVFTDEEVRRLDGPALFLLGARSALHDSRAVADRIARLLPAVRVEVVPDAGHSLPIDRPGLVADRILRTG</sequence>
<dbReference type="PANTHER" id="PTHR43798:SF33">
    <property type="entry name" value="HYDROLASE, PUTATIVE (AFU_ORTHOLOGUE AFUA_2G14860)-RELATED"/>
    <property type="match status" value="1"/>
</dbReference>